<dbReference type="AlphaFoldDB" id="A0A1A7R157"/>
<evidence type="ECO:0008006" key="3">
    <source>
        <dbReference type="Google" id="ProtNLM"/>
    </source>
</evidence>
<accession>A0A1A7R157</accession>
<dbReference type="RefSeq" id="WP_066436831.1">
    <property type="nucleotide sequence ID" value="NZ_LZRN01000037.1"/>
</dbReference>
<dbReference type="STRING" id="49280.A9996_14980"/>
<dbReference type="SUPFAM" id="SSF53756">
    <property type="entry name" value="UDP-Glycosyltransferase/glycogen phosphorylase"/>
    <property type="match status" value="1"/>
</dbReference>
<keyword evidence="2" id="KW-1185">Reference proteome</keyword>
<evidence type="ECO:0000313" key="1">
    <source>
        <dbReference type="EMBL" id="RAJ25332.1"/>
    </source>
</evidence>
<dbReference type="Proteomes" id="UP000248987">
    <property type="component" value="Unassembled WGS sequence"/>
</dbReference>
<proteinExistence type="predicted"/>
<reference evidence="1 2" key="1">
    <citation type="submission" date="2018-06" db="EMBL/GenBank/DDBJ databases">
        <title>Genomic Encyclopedia of Archaeal and Bacterial Type Strains, Phase II (KMG-II): from individual species to whole genera.</title>
        <authorList>
            <person name="Goeker M."/>
        </authorList>
    </citation>
    <scope>NUCLEOTIDE SEQUENCE [LARGE SCALE GENOMIC DNA]</scope>
    <source>
        <strain evidence="1 2">DSM 12408</strain>
    </source>
</reference>
<dbReference type="OrthoDB" id="1115640at2"/>
<name>A0A1A7R157_9FLAO</name>
<sequence length="348" mass="40771">MKIALVELSESHEECMFSQVSFLADAGHEVSLYIHPKIDVESYKEFAIPIFRYDFDALSKMKRLPLQLKLVNHLKTFDKVIFNTASSSKSLRNVVVFLNGYKTECIGVVHHVRKLNKSFTQKIISTKIKKYFTLSDALKNNIQLKDKSLKLESFYPIFFPSTEKVRLSKKENEVWICIPGRVFFDRRDYQFLVEKLSQINIPKLLKFIILGNINNQDGLKLKQQLEKHQVSDAFVIFEKFIPNSAYYSYLEHSDFIMPLLQKQDKNYIDSKITGAFNLAFGFKKPLLFHKFYEVIPDLKANGISYNDANFENILNAIANRTIEIPSLYQDKKWSYEYQQKKYINFINS</sequence>
<protein>
    <recommendedName>
        <fullName evidence="3">Glycosyltransferase involved in cell wall biosynthesis</fullName>
    </recommendedName>
</protein>
<gene>
    <name evidence="1" type="ORF">LX77_01635</name>
</gene>
<comment type="caution">
    <text evidence="1">The sequence shown here is derived from an EMBL/GenBank/DDBJ whole genome shotgun (WGS) entry which is preliminary data.</text>
</comment>
<organism evidence="1 2">
    <name type="scientific">Gelidibacter algens</name>
    <dbReference type="NCBI Taxonomy" id="49280"/>
    <lineage>
        <taxon>Bacteria</taxon>
        <taxon>Pseudomonadati</taxon>
        <taxon>Bacteroidota</taxon>
        <taxon>Flavobacteriia</taxon>
        <taxon>Flavobacteriales</taxon>
        <taxon>Flavobacteriaceae</taxon>
        <taxon>Gelidibacter</taxon>
    </lineage>
</organism>
<evidence type="ECO:0000313" key="2">
    <source>
        <dbReference type="Proteomes" id="UP000248987"/>
    </source>
</evidence>
<dbReference type="EMBL" id="QLLQ01000004">
    <property type="protein sequence ID" value="RAJ25332.1"/>
    <property type="molecule type" value="Genomic_DNA"/>
</dbReference>